<evidence type="ECO:0000256" key="1">
    <source>
        <dbReference type="SAM" id="SignalP"/>
    </source>
</evidence>
<reference evidence="4 5" key="1">
    <citation type="submission" date="2021-03" db="EMBL/GenBank/DDBJ databases">
        <title>Assistant Professor.</title>
        <authorList>
            <person name="Huq M.A."/>
        </authorList>
    </citation>
    <scope>NUCLEOTIDE SEQUENCE [LARGE SCALE GENOMIC DNA]</scope>
    <source>
        <strain evidence="4 5">MAH-29</strain>
    </source>
</reference>
<dbReference type="Pfam" id="PF01433">
    <property type="entry name" value="Peptidase_M1"/>
    <property type="match status" value="1"/>
</dbReference>
<dbReference type="Gene3D" id="1.10.390.10">
    <property type="entry name" value="Neutral Protease Domain 2"/>
    <property type="match status" value="1"/>
</dbReference>
<dbReference type="InterPro" id="IPR014782">
    <property type="entry name" value="Peptidase_M1_dom"/>
</dbReference>
<keyword evidence="5" id="KW-1185">Reference proteome</keyword>
<dbReference type="PANTHER" id="PTHR45726">
    <property type="entry name" value="LEUKOTRIENE A-4 HYDROLASE"/>
    <property type="match status" value="1"/>
</dbReference>
<evidence type="ECO:0000313" key="4">
    <source>
        <dbReference type="EMBL" id="MBO9203525.1"/>
    </source>
</evidence>
<gene>
    <name evidence="4" type="ORF">J7I42_24790</name>
</gene>
<evidence type="ECO:0000259" key="3">
    <source>
        <dbReference type="Pfam" id="PF17900"/>
    </source>
</evidence>
<feature type="chain" id="PRO_5045327039" evidence="1">
    <location>
        <begin position="24"/>
        <end position="561"/>
    </location>
</feature>
<dbReference type="PROSITE" id="PS51257">
    <property type="entry name" value="PROKAR_LIPOPROTEIN"/>
    <property type="match status" value="1"/>
</dbReference>
<dbReference type="InterPro" id="IPR045357">
    <property type="entry name" value="Aminopeptidase_N-like_N"/>
</dbReference>
<dbReference type="Gene3D" id="2.60.40.1730">
    <property type="entry name" value="tricorn interacting facor f3 domain"/>
    <property type="match status" value="1"/>
</dbReference>
<dbReference type="PANTHER" id="PTHR45726:SF3">
    <property type="entry name" value="LEUKOTRIENE A-4 HYDROLASE"/>
    <property type="match status" value="1"/>
</dbReference>
<name>A0ABS3Z027_9BACT</name>
<dbReference type="InterPro" id="IPR027268">
    <property type="entry name" value="Peptidase_M4/M1_CTD_sf"/>
</dbReference>
<accession>A0ABS3Z027</accession>
<comment type="caution">
    <text evidence="4">The sequence shown here is derived from an EMBL/GenBank/DDBJ whole genome shotgun (WGS) entry which is preliminary data.</text>
</comment>
<organism evidence="4 5">
    <name type="scientific">Niastella soli</name>
    <dbReference type="NCBI Taxonomy" id="2821487"/>
    <lineage>
        <taxon>Bacteria</taxon>
        <taxon>Pseudomonadati</taxon>
        <taxon>Bacteroidota</taxon>
        <taxon>Chitinophagia</taxon>
        <taxon>Chitinophagales</taxon>
        <taxon>Chitinophagaceae</taxon>
        <taxon>Niastella</taxon>
    </lineage>
</organism>
<feature type="domain" description="Aminopeptidase N-like N-terminal" evidence="3">
    <location>
        <begin position="54"/>
        <end position="238"/>
    </location>
</feature>
<dbReference type="RefSeq" id="WP_209141578.1">
    <property type="nucleotide sequence ID" value="NZ_JAGHKO010000010.1"/>
</dbReference>
<dbReference type="InterPro" id="IPR042097">
    <property type="entry name" value="Aminopeptidase_N-like_N_sf"/>
</dbReference>
<dbReference type="SUPFAM" id="SSF63737">
    <property type="entry name" value="Leukotriene A4 hydrolase N-terminal domain"/>
    <property type="match status" value="1"/>
</dbReference>
<evidence type="ECO:0000313" key="5">
    <source>
        <dbReference type="Proteomes" id="UP000677244"/>
    </source>
</evidence>
<dbReference type="CDD" id="cd09603">
    <property type="entry name" value="M1_APN_like"/>
    <property type="match status" value="1"/>
</dbReference>
<sequence>MKIGTFSFLLLNLSLLVIASSCAAQPLGDKKQFTRQDTLRGTITPERAWWNVLRYDIQVTPDYLGKTIQGRNRITIQVLKPGNKLQLDLQEPMVIDSIFLIAQTGSDGGKTNLTFQRDGNAWFVTMPALTANATPALEVNYHGKPREAIRPPWDGGWIWTKDKQGRPWMSVACQGLGASVWYPCKDHQSDEPDNGASLSITVPDTLVAVGNGRLQGKTTNNNGTATYTWEVKNPINNYNIIPYIGKYVTWHEDFAGEKGKLDCDYWVLDYDLEKAKKQFTQAPKMLKCFEYWFGPYPFYEDGYKLVEAPHLGMEHQSAVAYGNKFENGYLGRDLSGTGWGLKWDFIIVHESGHEWFANNITSNDIADMWVHEGFTNYSETIFTTCEYGVEAGNEYCIGSRVGIRNDIPIIGPYGVNQEGSGDMYPKAGNMLHTIRQIINNDSIFRNILRGLNKTYYHKTVTSKEVEAYISRQANLDFSKVFDQYLRTTQIPLLEYAIKGKDLKFRFTNCIKGFGIPVKIKFGKEEKWIRANEEWTIISGTTNSGAFTVDKNFYIEVKKVNW</sequence>
<dbReference type="EMBL" id="JAGHKO010000010">
    <property type="protein sequence ID" value="MBO9203525.1"/>
    <property type="molecule type" value="Genomic_DNA"/>
</dbReference>
<dbReference type="InterPro" id="IPR034015">
    <property type="entry name" value="M1_LTA4H"/>
</dbReference>
<feature type="signal peptide" evidence="1">
    <location>
        <begin position="1"/>
        <end position="23"/>
    </location>
</feature>
<dbReference type="Pfam" id="PF17900">
    <property type="entry name" value="Peptidase_M1_N"/>
    <property type="match status" value="1"/>
</dbReference>
<evidence type="ECO:0000259" key="2">
    <source>
        <dbReference type="Pfam" id="PF01433"/>
    </source>
</evidence>
<keyword evidence="1" id="KW-0732">Signal</keyword>
<feature type="domain" description="Peptidase M1 membrane alanine aminopeptidase" evidence="2">
    <location>
        <begin position="343"/>
        <end position="484"/>
    </location>
</feature>
<proteinExistence type="predicted"/>
<dbReference type="SUPFAM" id="SSF55486">
    <property type="entry name" value="Metalloproteases ('zincins'), catalytic domain"/>
    <property type="match status" value="1"/>
</dbReference>
<dbReference type="Proteomes" id="UP000677244">
    <property type="component" value="Unassembled WGS sequence"/>
</dbReference>
<protein>
    <submittedName>
        <fullName evidence="4">M1 family metallopeptidase</fullName>
    </submittedName>
</protein>